<reference evidence="2" key="1">
    <citation type="journal article" date="2023" name="G3 (Bethesda)">
        <title>Genome assembly and association tests identify interacting loci associated with vigor, precocity, and sex in interspecific pistachio rootstocks.</title>
        <authorList>
            <person name="Palmer W."/>
            <person name="Jacygrad E."/>
            <person name="Sagayaradj S."/>
            <person name="Cavanaugh K."/>
            <person name="Han R."/>
            <person name="Bertier L."/>
            <person name="Beede B."/>
            <person name="Kafkas S."/>
            <person name="Golino D."/>
            <person name="Preece J."/>
            <person name="Michelmore R."/>
        </authorList>
    </citation>
    <scope>NUCLEOTIDE SEQUENCE [LARGE SCALE GENOMIC DNA]</scope>
</reference>
<evidence type="ECO:0000313" key="1">
    <source>
        <dbReference type="EMBL" id="KAJ0092342.1"/>
    </source>
</evidence>
<accession>A0ACC1B060</accession>
<protein>
    <submittedName>
        <fullName evidence="1">Uncharacterized protein</fullName>
    </submittedName>
</protein>
<comment type="caution">
    <text evidence="1">The sequence shown here is derived from an EMBL/GenBank/DDBJ whole genome shotgun (WGS) entry which is preliminary data.</text>
</comment>
<evidence type="ECO:0000313" key="2">
    <source>
        <dbReference type="Proteomes" id="UP001164250"/>
    </source>
</evidence>
<dbReference type="Proteomes" id="UP001164250">
    <property type="component" value="Chromosome 7"/>
</dbReference>
<keyword evidence="2" id="KW-1185">Reference proteome</keyword>
<name>A0ACC1B060_9ROSI</name>
<gene>
    <name evidence="1" type="ORF">Patl1_26142</name>
</gene>
<organism evidence="1 2">
    <name type="scientific">Pistacia atlantica</name>
    <dbReference type="NCBI Taxonomy" id="434234"/>
    <lineage>
        <taxon>Eukaryota</taxon>
        <taxon>Viridiplantae</taxon>
        <taxon>Streptophyta</taxon>
        <taxon>Embryophyta</taxon>
        <taxon>Tracheophyta</taxon>
        <taxon>Spermatophyta</taxon>
        <taxon>Magnoliopsida</taxon>
        <taxon>eudicotyledons</taxon>
        <taxon>Gunneridae</taxon>
        <taxon>Pentapetalae</taxon>
        <taxon>rosids</taxon>
        <taxon>malvids</taxon>
        <taxon>Sapindales</taxon>
        <taxon>Anacardiaceae</taxon>
        <taxon>Pistacia</taxon>
    </lineage>
</organism>
<dbReference type="EMBL" id="CM047903">
    <property type="protein sequence ID" value="KAJ0092342.1"/>
    <property type="molecule type" value="Genomic_DNA"/>
</dbReference>
<proteinExistence type="predicted"/>
<sequence>MFYKICLVVDTDAGFNPTPSNVRNVVKFPCVYTISCCNLSFLQFCLTISMLKFIELENYYLLCKWKRNIKTGFCRCMIIMMKKITLEQINQFLPFAPKTKKSLGISSDVRL</sequence>